<feature type="domain" description="PLAT" evidence="4">
    <location>
        <begin position="719"/>
        <end position="881"/>
    </location>
</feature>
<feature type="compositionally biased region" description="Polar residues" evidence="3">
    <location>
        <begin position="1033"/>
        <end position="1045"/>
    </location>
</feature>
<evidence type="ECO:0000256" key="1">
    <source>
        <dbReference type="ARBA" id="ARBA00007936"/>
    </source>
</evidence>
<dbReference type="PANTHER" id="PTHR45901">
    <property type="entry name" value="PROTEIN CBG12474"/>
    <property type="match status" value="1"/>
</dbReference>
<dbReference type="InterPro" id="IPR002209">
    <property type="entry name" value="Fibroblast_GF_fam"/>
</dbReference>
<dbReference type="SUPFAM" id="SSF50353">
    <property type="entry name" value="Cytokine"/>
    <property type="match status" value="1"/>
</dbReference>
<reference evidence="5" key="2">
    <citation type="submission" date="2020-11" db="EMBL/GenBank/DDBJ databases">
        <authorList>
            <person name="McCartney M.A."/>
            <person name="Auch B."/>
            <person name="Kono T."/>
            <person name="Mallez S."/>
            <person name="Becker A."/>
            <person name="Gohl D.M."/>
            <person name="Silverstein K.A.T."/>
            <person name="Koren S."/>
            <person name="Bechman K.B."/>
            <person name="Herman A."/>
            <person name="Abrahante J.E."/>
            <person name="Garbe J."/>
        </authorList>
    </citation>
    <scope>NUCLEOTIDE SEQUENCE</scope>
    <source>
        <strain evidence="5">Duluth1</strain>
        <tissue evidence="5">Whole animal</tissue>
    </source>
</reference>
<dbReference type="CDD" id="cd01756">
    <property type="entry name" value="PLAT_repeat"/>
    <property type="match status" value="3"/>
</dbReference>
<dbReference type="SMART" id="SM00308">
    <property type="entry name" value="LH2"/>
    <property type="match status" value="1"/>
</dbReference>
<dbReference type="Gene3D" id="2.40.180.10">
    <property type="entry name" value="Catalase core domain"/>
    <property type="match status" value="2"/>
</dbReference>
<comment type="caution">
    <text evidence="5">The sequence shown here is derived from an EMBL/GenBank/DDBJ whole genome shotgun (WGS) entry which is preliminary data.</text>
</comment>
<protein>
    <recommendedName>
        <fullName evidence="4">PLAT domain-containing protein</fullName>
    </recommendedName>
</protein>
<dbReference type="AlphaFoldDB" id="A0A9D4H8R8"/>
<dbReference type="Proteomes" id="UP000828390">
    <property type="component" value="Unassembled WGS sequence"/>
</dbReference>
<evidence type="ECO:0000256" key="2">
    <source>
        <dbReference type="PROSITE-ProRule" id="PRU00152"/>
    </source>
</evidence>
<dbReference type="PANTHER" id="PTHR45901:SF7">
    <property type="entry name" value="OXYGEN-REGULATED PROTEIN 1"/>
    <property type="match status" value="1"/>
</dbReference>
<evidence type="ECO:0000256" key="3">
    <source>
        <dbReference type="SAM" id="MobiDB-lite"/>
    </source>
</evidence>
<feature type="domain" description="PLAT" evidence="4">
    <location>
        <begin position="893"/>
        <end position="1014"/>
    </location>
</feature>
<dbReference type="GO" id="GO:0008083">
    <property type="term" value="F:growth factor activity"/>
    <property type="evidence" value="ECO:0007669"/>
    <property type="project" value="InterPro"/>
</dbReference>
<comment type="caution">
    <text evidence="2">Lacks conserved residue(s) required for the propagation of feature annotation.</text>
</comment>
<organism evidence="5 6">
    <name type="scientific">Dreissena polymorpha</name>
    <name type="common">Zebra mussel</name>
    <name type="synonym">Mytilus polymorpha</name>
    <dbReference type="NCBI Taxonomy" id="45954"/>
    <lineage>
        <taxon>Eukaryota</taxon>
        <taxon>Metazoa</taxon>
        <taxon>Spiralia</taxon>
        <taxon>Lophotrochozoa</taxon>
        <taxon>Mollusca</taxon>
        <taxon>Bivalvia</taxon>
        <taxon>Autobranchia</taxon>
        <taxon>Heteroconchia</taxon>
        <taxon>Euheterodonta</taxon>
        <taxon>Imparidentia</taxon>
        <taxon>Neoheterodontei</taxon>
        <taxon>Myida</taxon>
        <taxon>Dreissenoidea</taxon>
        <taxon>Dreissenidae</taxon>
        <taxon>Dreissena</taxon>
    </lineage>
</organism>
<dbReference type="PROSITE" id="PS50095">
    <property type="entry name" value="PLAT"/>
    <property type="match status" value="6"/>
</dbReference>
<accession>A0A9D4H8R8</accession>
<feature type="domain" description="PLAT" evidence="4">
    <location>
        <begin position="1035"/>
        <end position="1153"/>
    </location>
</feature>
<feature type="domain" description="PLAT" evidence="4">
    <location>
        <begin position="584"/>
        <end position="702"/>
    </location>
</feature>
<reference evidence="5" key="1">
    <citation type="journal article" date="2019" name="bioRxiv">
        <title>The Genome of the Zebra Mussel, Dreissena polymorpha: A Resource for Invasive Species Research.</title>
        <authorList>
            <person name="McCartney M.A."/>
            <person name="Auch B."/>
            <person name="Kono T."/>
            <person name="Mallez S."/>
            <person name="Zhang Y."/>
            <person name="Obille A."/>
            <person name="Becker A."/>
            <person name="Abrahante J.E."/>
            <person name="Garbe J."/>
            <person name="Badalamenti J.P."/>
            <person name="Herman A."/>
            <person name="Mangelson H."/>
            <person name="Liachko I."/>
            <person name="Sullivan S."/>
            <person name="Sone E.D."/>
            <person name="Koren S."/>
            <person name="Silverstein K.A.T."/>
            <person name="Beckman K.B."/>
            <person name="Gohl D.M."/>
        </authorList>
    </citation>
    <scope>NUCLEOTIDE SEQUENCE</scope>
    <source>
        <strain evidence="5">Duluth1</strain>
        <tissue evidence="5">Whole animal</tissue>
    </source>
</reference>
<dbReference type="Gene3D" id="2.60.60.20">
    <property type="entry name" value="PLAT/LH2 domain"/>
    <property type="match status" value="4"/>
</dbReference>
<feature type="domain" description="PLAT" evidence="4">
    <location>
        <begin position="1"/>
        <end position="120"/>
    </location>
</feature>
<dbReference type="InterPro" id="IPR036392">
    <property type="entry name" value="PLAT/LH2_dom_sf"/>
</dbReference>
<comment type="similarity">
    <text evidence="1">Belongs to the heparin-binding growth factors family.</text>
</comment>
<dbReference type="EMBL" id="JAIWYP010000004">
    <property type="protein sequence ID" value="KAH3831729.1"/>
    <property type="molecule type" value="Genomic_DNA"/>
</dbReference>
<dbReference type="InterPro" id="IPR008996">
    <property type="entry name" value="IL1/FGF"/>
</dbReference>
<dbReference type="SUPFAM" id="SSF49723">
    <property type="entry name" value="Lipase/lipooxygenase domain (PLAT/LH2 domain)"/>
    <property type="match status" value="6"/>
</dbReference>
<dbReference type="Gene3D" id="2.80.10.50">
    <property type="match status" value="2"/>
</dbReference>
<dbReference type="Pfam" id="PF01477">
    <property type="entry name" value="PLAT"/>
    <property type="match status" value="6"/>
</dbReference>
<dbReference type="Pfam" id="PF00167">
    <property type="entry name" value="FGF"/>
    <property type="match status" value="1"/>
</dbReference>
<feature type="domain" description="PLAT" evidence="4">
    <location>
        <begin position="456"/>
        <end position="572"/>
    </location>
</feature>
<evidence type="ECO:0000313" key="6">
    <source>
        <dbReference type="Proteomes" id="UP000828390"/>
    </source>
</evidence>
<feature type="region of interest" description="Disordered" evidence="3">
    <location>
        <begin position="1021"/>
        <end position="1045"/>
    </location>
</feature>
<evidence type="ECO:0000313" key="5">
    <source>
        <dbReference type="EMBL" id="KAH3831729.1"/>
    </source>
</evidence>
<dbReference type="InterPro" id="IPR001024">
    <property type="entry name" value="PLAT/LH2_dom"/>
</dbReference>
<keyword evidence="6" id="KW-1185">Reference proteome</keyword>
<name>A0A9D4H8R8_DREPO</name>
<sequence>IKYQVDVITGDVWGGGTDANVYITIYGDRGDTGVRQLYADTKGVYFKQGQIDSFEVEAVSLGHLKRIIIGHDGTGPGAGWFLDKVVIREPPFRTNQECVFHCGKWLDEGEDDGKIVRELRIQDEYMDDILEKRHWEFEKWKYEQDGQVIFFSMMTGKAMRLNRDLSVDGIGEERDKYAVFDVHPKKSMRPMFSSAATANHYLAIDNGRITGLGKGGPYCEFRVRVQQDRTTMFESVKNPLQFLTIGADGLPGEVRGILDKEPARRFHVYAKGCFRHKGVVMLCTSLLQSINVNTNDMTLTGRGKRGGPQSQFRVHKVNTGGIRMFESVAHPGKFIRLRDGKIDCNGGKSEESHFLVLRHKDKGYITLQSAGQRGLFIGMTADGRVHTTIDTGVRNIWLYPEVIEWGMKKIDSTDMVEEQVLRSVGRDLVPQRQPEPEPEPEPTPTPEPPAKQFADGDWSIHVSTLTDMADGDVALIAYGDKGNSGPIVLGAPPGRKIFQEGNEDEFRANLLKIGKMFKIRLELIPKVSTRNPSWQVKEVRMQDLNTEETLKFNFSRWLSREEDDGEIMREMAVSRPGESSLPLRHYIVNVYTGKEMGAETDAPVYITVHGEHGDWGKRYLVHSNNNKKFRTGQVDVFYIEAVSLGDLQRCVIGHDGTGAGEGWYLEQVVIREDENSPDEFVFPCNRWLDSGMEDRRIERALMVKDKKKAEEIKEEIKDGKYELEMVTGPESDLLSSSGRVQIVLYGDSNEPVTHDLYSTDPAKKVFEPGNIDKIAVFEPGNIDKFTVSRIAVFEPGNIDKFTVSRIAVFEPGNIDKFTIPLGDLGELYKIRIGRDDTDKWKRWFLSEVRLTDPRSKVPMVFSFNRWLARDLDDGDMCRELPVMRVGKHIPLLLQYQVEIVTGDHWAASTDANMYITLYGSRGDSGRRLLHNCTNNRVKFQRGQVDIFKFEIVDLDTLSHLTLSHDGRGHGAGVFIDKVVVSETDTERSHMLHVFPCGRWLDTHEDDFSTERTLNMIDVIDTKKPAPPKENKKSNGNWTVTVKTSSGDRTATTARAHVTVYGTNGCSGKLPLTSADTAANSFTPGAESQFQILTGDIGRVTKIRLEHDNSGAQPDWKVNYVKMCDVDTGEDLMFYVDRWLAIDKDDGSICRELPVVRKGSPSLPGMAPPSSLPA</sequence>
<proteinExistence type="inferred from homology"/>
<evidence type="ECO:0000259" key="4">
    <source>
        <dbReference type="PROSITE" id="PS50095"/>
    </source>
</evidence>
<dbReference type="CDD" id="cd23312">
    <property type="entry name" value="beta-trefoil_FGF_RP1"/>
    <property type="match status" value="2"/>
</dbReference>
<feature type="non-terminal residue" evidence="5">
    <location>
        <position position="1173"/>
    </location>
</feature>
<feature type="compositionally biased region" description="Basic and acidic residues" evidence="3">
    <location>
        <begin position="1021"/>
        <end position="1032"/>
    </location>
</feature>
<dbReference type="InterPro" id="IPR052970">
    <property type="entry name" value="Inner_ear_hair_cell_LOXHD"/>
</dbReference>
<feature type="region of interest" description="Disordered" evidence="3">
    <location>
        <begin position="425"/>
        <end position="454"/>
    </location>
</feature>
<gene>
    <name evidence="5" type="ORF">DPMN_104999</name>
</gene>